<evidence type="ECO:0000313" key="4">
    <source>
        <dbReference type="EMBL" id="GBF48636.1"/>
    </source>
</evidence>
<dbReference type="InterPro" id="IPR036291">
    <property type="entry name" value="NAD(P)-bd_dom_sf"/>
</dbReference>
<dbReference type="AlphaFoldDB" id="A0A2P2DVG9"/>
<sequence>MDINHKRIVLTGAGSGIGKELLSQLQSFTGVKILAADLKIEGIPSNDQVIPIQSDTSDETNLRHLIKEAERLIGGIDIFIANAGFAYYERIQKSDWMRIDKIYKTNVYSPIFTVCELNRTLQNPFLFVVTASAMSHLALPGYAIYSSTKAAVHSFMSAYRYEMKHDSKIMVVYPIATRTQFFNAAGEKVPIPFPSQAASTVAKKIVNGIRSDAESVYPSLIFQLTRFFDRFLFFPFKIYQWIESKKLEKL</sequence>
<keyword evidence="3" id="KW-0560">Oxidoreductase</keyword>
<dbReference type="SUPFAM" id="SSF51735">
    <property type="entry name" value="NAD(P)-binding Rossmann-fold domains"/>
    <property type="match status" value="1"/>
</dbReference>
<gene>
    <name evidence="4" type="ORF">LPTSP4_01360</name>
</gene>
<dbReference type="InterPro" id="IPR020904">
    <property type="entry name" value="Sc_DH/Rdtase_CS"/>
</dbReference>
<organism evidence="4 5">
    <name type="scientific">Leptospira ryugenii</name>
    <dbReference type="NCBI Taxonomy" id="1917863"/>
    <lineage>
        <taxon>Bacteria</taxon>
        <taxon>Pseudomonadati</taxon>
        <taxon>Spirochaetota</taxon>
        <taxon>Spirochaetia</taxon>
        <taxon>Leptospirales</taxon>
        <taxon>Leptospiraceae</taxon>
        <taxon>Leptospira</taxon>
    </lineage>
</organism>
<evidence type="ECO:0000256" key="2">
    <source>
        <dbReference type="ARBA" id="ARBA00022857"/>
    </source>
</evidence>
<keyword evidence="2" id="KW-0521">NADP</keyword>
<proteinExistence type="inferred from homology"/>
<name>A0A2P2DVG9_9LEPT</name>
<dbReference type="Pfam" id="PF00106">
    <property type="entry name" value="adh_short"/>
    <property type="match status" value="1"/>
</dbReference>
<protein>
    <submittedName>
        <fullName evidence="4">KR domain protein</fullName>
    </submittedName>
</protein>
<evidence type="ECO:0000256" key="3">
    <source>
        <dbReference type="ARBA" id="ARBA00023002"/>
    </source>
</evidence>
<dbReference type="PANTHER" id="PTHR43391">
    <property type="entry name" value="RETINOL DEHYDROGENASE-RELATED"/>
    <property type="match status" value="1"/>
</dbReference>
<dbReference type="PROSITE" id="PS00061">
    <property type="entry name" value="ADH_SHORT"/>
    <property type="match status" value="1"/>
</dbReference>
<accession>A0A2P2DVG9</accession>
<dbReference type="Gene3D" id="3.40.50.720">
    <property type="entry name" value="NAD(P)-binding Rossmann-like Domain"/>
    <property type="match status" value="1"/>
</dbReference>
<dbReference type="GO" id="GO:0016491">
    <property type="term" value="F:oxidoreductase activity"/>
    <property type="evidence" value="ECO:0007669"/>
    <property type="project" value="UniProtKB-KW"/>
</dbReference>
<dbReference type="InterPro" id="IPR002347">
    <property type="entry name" value="SDR_fam"/>
</dbReference>
<dbReference type="PANTHER" id="PTHR43391:SF14">
    <property type="entry name" value="DEHYDROGENASE_REDUCTASE SDR FAMILY PROTEIN 7-LIKE"/>
    <property type="match status" value="1"/>
</dbReference>
<dbReference type="RefSeq" id="WP_108972646.1">
    <property type="nucleotide sequence ID" value="NZ_BFBB01000001.1"/>
</dbReference>
<reference evidence="4 5" key="1">
    <citation type="submission" date="2018-02" db="EMBL/GenBank/DDBJ databases">
        <title>Novel Leptospira species isolated from soil and water in Japan.</title>
        <authorList>
            <person name="Nakao R."/>
            <person name="Masuzawa T."/>
        </authorList>
    </citation>
    <scope>NUCLEOTIDE SEQUENCE [LARGE SCALE GENOMIC DNA]</scope>
    <source>
        <strain evidence="4 5">YH101</strain>
    </source>
</reference>
<comment type="similarity">
    <text evidence="1">Belongs to the short-chain dehydrogenases/reductases (SDR) family.</text>
</comment>
<dbReference type="Proteomes" id="UP000245133">
    <property type="component" value="Unassembled WGS sequence"/>
</dbReference>
<keyword evidence="5" id="KW-1185">Reference proteome</keyword>
<evidence type="ECO:0000313" key="5">
    <source>
        <dbReference type="Proteomes" id="UP000245133"/>
    </source>
</evidence>
<dbReference type="OrthoDB" id="9803333at2"/>
<evidence type="ECO:0000256" key="1">
    <source>
        <dbReference type="ARBA" id="ARBA00006484"/>
    </source>
</evidence>
<comment type="caution">
    <text evidence="4">The sequence shown here is derived from an EMBL/GenBank/DDBJ whole genome shotgun (WGS) entry which is preliminary data.</text>
</comment>
<dbReference type="PRINTS" id="PR00081">
    <property type="entry name" value="GDHRDH"/>
</dbReference>
<dbReference type="EMBL" id="BFBB01000001">
    <property type="protein sequence ID" value="GBF48636.1"/>
    <property type="molecule type" value="Genomic_DNA"/>
</dbReference>